<reference evidence="3" key="1">
    <citation type="journal article" date="2021" name="Int. J. Syst. Evol. Microbiol.">
        <title>Actinocatenispora comari sp. nov., an endophytic actinomycete isolated from aerial parts of Comarum salesowianum.</title>
        <authorList>
            <person name="Oyunbileg N."/>
            <person name="Iizaka Y."/>
            <person name="Hamada M."/>
            <person name="Davaapurev B.O."/>
            <person name="Fukumoto A."/>
            <person name="Tsetseg B."/>
            <person name="Kato F."/>
            <person name="Tamura T."/>
            <person name="Batkhuu J."/>
            <person name="Anzai Y."/>
        </authorList>
    </citation>
    <scope>NUCLEOTIDE SEQUENCE [LARGE SCALE GENOMIC DNA]</scope>
    <source>
        <strain evidence="3">NUM-2625</strain>
    </source>
</reference>
<dbReference type="InterPro" id="IPR000073">
    <property type="entry name" value="AB_hydrolase_1"/>
</dbReference>
<gene>
    <name evidence="2" type="ORF">NUM_40450</name>
</gene>
<evidence type="ECO:0000313" key="3">
    <source>
        <dbReference type="Proteomes" id="UP000614996"/>
    </source>
</evidence>
<dbReference type="EMBL" id="BOPO01000077">
    <property type="protein sequence ID" value="GIL28791.1"/>
    <property type="molecule type" value="Genomic_DNA"/>
</dbReference>
<proteinExistence type="predicted"/>
<protein>
    <recommendedName>
        <fullName evidence="1">AB hydrolase-1 domain-containing protein</fullName>
    </recommendedName>
</protein>
<comment type="caution">
    <text evidence="2">The sequence shown here is derived from an EMBL/GenBank/DDBJ whole genome shotgun (WGS) entry which is preliminary data.</text>
</comment>
<sequence>MFKKGDGMAATSQLCAADGTTIAWHSLGTGPGLVLVSGAMLAGADYTALAELLADRYTVHLLDRRGRGGSGPQGDGYGMHTECADLAAVLRATGARQVFGHSYGGLVAVQTALREPALVDRLALFEPAVSIDGSLPRWFLPEFRAAIDRGHWARAMTLLLRGLRLGGPFDRLPLPVATAVAGLLLRTAGRSMRQALPTVPAEVAAGIALDGPADRYASVSTPTLLLTGERGPGYLTTAAAALATAMPAARHVVLPGVDHGAPQQAPRLVADALAPFLAEPAQV</sequence>
<dbReference type="AlphaFoldDB" id="A0A8J4ELR6"/>
<dbReference type="InterPro" id="IPR029058">
    <property type="entry name" value="AB_hydrolase_fold"/>
</dbReference>
<feature type="domain" description="AB hydrolase-1" evidence="1">
    <location>
        <begin position="33"/>
        <end position="272"/>
    </location>
</feature>
<dbReference type="PANTHER" id="PTHR43194">
    <property type="entry name" value="HYDROLASE ALPHA/BETA FOLD FAMILY"/>
    <property type="match status" value="1"/>
</dbReference>
<keyword evidence="3" id="KW-1185">Reference proteome</keyword>
<dbReference type="PANTHER" id="PTHR43194:SF2">
    <property type="entry name" value="PEROXISOMAL MEMBRANE PROTEIN LPX1"/>
    <property type="match status" value="1"/>
</dbReference>
<name>A0A8J4ELR6_9ACTN</name>
<dbReference type="InterPro" id="IPR050228">
    <property type="entry name" value="Carboxylesterase_BioH"/>
</dbReference>
<evidence type="ECO:0000313" key="2">
    <source>
        <dbReference type="EMBL" id="GIL28791.1"/>
    </source>
</evidence>
<organism evidence="2 3">
    <name type="scientific">Actinocatenispora comari</name>
    <dbReference type="NCBI Taxonomy" id="2807577"/>
    <lineage>
        <taxon>Bacteria</taxon>
        <taxon>Bacillati</taxon>
        <taxon>Actinomycetota</taxon>
        <taxon>Actinomycetes</taxon>
        <taxon>Micromonosporales</taxon>
        <taxon>Micromonosporaceae</taxon>
        <taxon>Actinocatenispora</taxon>
    </lineage>
</organism>
<dbReference type="GO" id="GO:0003824">
    <property type="term" value="F:catalytic activity"/>
    <property type="evidence" value="ECO:0007669"/>
    <property type="project" value="UniProtKB-ARBA"/>
</dbReference>
<dbReference type="Proteomes" id="UP000614996">
    <property type="component" value="Unassembled WGS sequence"/>
</dbReference>
<dbReference type="Pfam" id="PF12697">
    <property type="entry name" value="Abhydrolase_6"/>
    <property type="match status" value="1"/>
</dbReference>
<evidence type="ECO:0000259" key="1">
    <source>
        <dbReference type="Pfam" id="PF12697"/>
    </source>
</evidence>
<dbReference type="Gene3D" id="3.40.50.1820">
    <property type="entry name" value="alpha/beta hydrolase"/>
    <property type="match status" value="1"/>
</dbReference>
<accession>A0A8J4ELR6</accession>
<dbReference type="SUPFAM" id="SSF53474">
    <property type="entry name" value="alpha/beta-Hydrolases"/>
    <property type="match status" value="1"/>
</dbReference>